<reference evidence="1" key="1">
    <citation type="submission" date="2021-06" db="EMBL/GenBank/DDBJ databases">
        <authorList>
            <person name="Kallberg Y."/>
            <person name="Tangrot J."/>
            <person name="Rosling A."/>
        </authorList>
    </citation>
    <scope>NUCLEOTIDE SEQUENCE</scope>
    <source>
        <strain evidence="1">MA453B</strain>
    </source>
</reference>
<dbReference type="Proteomes" id="UP000789405">
    <property type="component" value="Unassembled WGS sequence"/>
</dbReference>
<dbReference type="AlphaFoldDB" id="A0A9N9J4G5"/>
<proteinExistence type="predicted"/>
<feature type="non-terminal residue" evidence="1">
    <location>
        <position position="63"/>
    </location>
</feature>
<sequence>DSTNELTSIDTTNYATSSRSNENLASNSSAKIVTSIATSYNKTFTKLYNSSNDLEAAMWIQVF</sequence>
<accession>A0A9N9J4G5</accession>
<comment type="caution">
    <text evidence="1">The sequence shown here is derived from an EMBL/GenBank/DDBJ whole genome shotgun (WGS) entry which is preliminary data.</text>
</comment>
<evidence type="ECO:0000313" key="1">
    <source>
        <dbReference type="EMBL" id="CAG8761684.1"/>
    </source>
</evidence>
<name>A0A9N9J4G5_9GLOM</name>
<organism evidence="1 2">
    <name type="scientific">Dentiscutata erythropus</name>
    <dbReference type="NCBI Taxonomy" id="1348616"/>
    <lineage>
        <taxon>Eukaryota</taxon>
        <taxon>Fungi</taxon>
        <taxon>Fungi incertae sedis</taxon>
        <taxon>Mucoromycota</taxon>
        <taxon>Glomeromycotina</taxon>
        <taxon>Glomeromycetes</taxon>
        <taxon>Diversisporales</taxon>
        <taxon>Gigasporaceae</taxon>
        <taxon>Dentiscutata</taxon>
    </lineage>
</organism>
<evidence type="ECO:0000313" key="2">
    <source>
        <dbReference type="Proteomes" id="UP000789405"/>
    </source>
</evidence>
<dbReference type="EMBL" id="CAJVPY010017380">
    <property type="protein sequence ID" value="CAG8761684.1"/>
    <property type="molecule type" value="Genomic_DNA"/>
</dbReference>
<protein>
    <submittedName>
        <fullName evidence="1">14721_t:CDS:1</fullName>
    </submittedName>
</protein>
<keyword evidence="2" id="KW-1185">Reference proteome</keyword>
<gene>
    <name evidence="1" type="ORF">DERYTH_LOCUS17875</name>
</gene>